<dbReference type="PANTHER" id="PTHR37910">
    <property type="entry name" value="EXPRESSED PROTEIN"/>
    <property type="match status" value="1"/>
</dbReference>
<dbReference type="PANTHER" id="PTHR37910:SF2">
    <property type="entry name" value="EXPRESSED PROTEIN"/>
    <property type="match status" value="1"/>
</dbReference>
<proteinExistence type="predicted"/>
<dbReference type="InterPro" id="IPR011990">
    <property type="entry name" value="TPR-like_helical_dom_sf"/>
</dbReference>
<organism evidence="1">
    <name type="scientific">Dunaliella tertiolecta</name>
    <name type="common">Green alga</name>
    <dbReference type="NCBI Taxonomy" id="3047"/>
    <lineage>
        <taxon>Eukaryota</taxon>
        <taxon>Viridiplantae</taxon>
        <taxon>Chlorophyta</taxon>
        <taxon>core chlorophytes</taxon>
        <taxon>Chlorophyceae</taxon>
        <taxon>CS clade</taxon>
        <taxon>Chlamydomonadales</taxon>
        <taxon>Dunaliellaceae</taxon>
        <taxon>Dunaliella</taxon>
    </lineage>
</organism>
<dbReference type="SUPFAM" id="SSF48452">
    <property type="entry name" value="TPR-like"/>
    <property type="match status" value="1"/>
</dbReference>
<reference evidence="1" key="1">
    <citation type="submission" date="2021-01" db="EMBL/GenBank/DDBJ databases">
        <authorList>
            <person name="Corre E."/>
            <person name="Pelletier E."/>
            <person name="Niang G."/>
            <person name="Scheremetjew M."/>
            <person name="Finn R."/>
            <person name="Kale V."/>
            <person name="Holt S."/>
            <person name="Cochrane G."/>
            <person name="Meng A."/>
            <person name="Brown T."/>
            <person name="Cohen L."/>
        </authorList>
    </citation>
    <scope>NUCLEOTIDE SEQUENCE</scope>
    <source>
        <strain evidence="1">CCMP1320</strain>
    </source>
</reference>
<dbReference type="Gene3D" id="1.25.40.10">
    <property type="entry name" value="Tetratricopeptide repeat domain"/>
    <property type="match status" value="1"/>
</dbReference>
<protein>
    <submittedName>
        <fullName evidence="1">Uncharacterized protein</fullName>
    </submittedName>
</protein>
<dbReference type="AlphaFoldDB" id="A0A7S3VU44"/>
<gene>
    <name evidence="1" type="ORF">DTER00134_LOCUS21842</name>
</gene>
<sequence length="238" mass="26327">MQTFLVGRRLDVQRLDSLQPAKRSRSTLPTQICCRSLSFCKAPTGPLACLPLTALCAAALVLGGPERVEALPLAQMQVLQTNPPQAGRNTVRLQGSSSAAAAADALRLLKAAEESIDEGRFQEALDAYTNVIEKYGDLALAEYAKIGRSLCLYQVGRTSDAILILEDEEVSLRGSAQVHAALAALLYVERPSLAFRAEEEWDISQEFDKRYTDIEWVRTQKHWPPKALESLTRFLQLR</sequence>
<evidence type="ECO:0000313" key="1">
    <source>
        <dbReference type="EMBL" id="CAE0506766.1"/>
    </source>
</evidence>
<name>A0A7S3VU44_DUNTE</name>
<dbReference type="EMBL" id="HBIP01035897">
    <property type="protein sequence ID" value="CAE0506766.1"/>
    <property type="molecule type" value="Transcribed_RNA"/>
</dbReference>
<accession>A0A7S3VU44</accession>